<dbReference type="KEGG" id="msj:MSSAC_0893"/>
<dbReference type="GO" id="GO:0006313">
    <property type="term" value="P:DNA transposition"/>
    <property type="evidence" value="ECO:0007669"/>
    <property type="project" value="InterPro"/>
</dbReference>
<dbReference type="PANTHER" id="PTHR33055:SF17">
    <property type="entry name" value="THIRD ORF IN TRANSPOSON ISC1491"/>
    <property type="match status" value="1"/>
</dbReference>
<dbReference type="GO" id="GO:0003677">
    <property type="term" value="F:DNA binding"/>
    <property type="evidence" value="ECO:0007669"/>
    <property type="project" value="InterPro"/>
</dbReference>
<evidence type="ECO:0000259" key="1">
    <source>
        <dbReference type="Pfam" id="PF02371"/>
    </source>
</evidence>
<sequence length="132" mass="15249">MIWGEIGEVENFKHPDQLAAFSGFDPKVKKSGQKEVISGPNKRGSRVLRCLIGRAVVDSRRVNPVIGEYFDKKISEGKHYKSLSQKPFLIPYWEVPMTIFPISNSIVPFKTRFKEVVFEFWDQLQYCKMCSS</sequence>
<protein>
    <submittedName>
        <fullName evidence="2">Transposase</fullName>
    </submittedName>
</protein>
<dbReference type="InterPro" id="IPR047650">
    <property type="entry name" value="Transpos_IS110"/>
</dbReference>
<dbReference type="EMBL" id="CP009508">
    <property type="protein sequence ID" value="AKB35483.1"/>
    <property type="molecule type" value="Genomic_DNA"/>
</dbReference>
<dbReference type="PATRIC" id="fig|1434118.4.peg.1135"/>
<gene>
    <name evidence="2" type="ORF">MSSAC_0893</name>
</gene>
<evidence type="ECO:0000313" key="3">
    <source>
        <dbReference type="Proteomes" id="UP000033123"/>
    </source>
</evidence>
<reference evidence="2 3" key="1">
    <citation type="submission" date="2014-07" db="EMBL/GenBank/DDBJ databases">
        <title>Methanogenic archaea and the global carbon cycle.</title>
        <authorList>
            <person name="Henriksen J.R."/>
            <person name="Luke J."/>
            <person name="Reinhart S."/>
            <person name="Benedict M.N."/>
            <person name="Youngblut N.D."/>
            <person name="Metcalf M.E."/>
            <person name="Whitaker R.J."/>
            <person name="Metcalf W.W."/>
        </authorList>
    </citation>
    <scope>NUCLEOTIDE SEQUENCE [LARGE SCALE GENOMIC DNA]</scope>
    <source>
        <strain evidence="2 3">C2J</strain>
    </source>
</reference>
<feature type="domain" description="Transposase IS116/IS110/IS902 C-terminal" evidence="1">
    <location>
        <begin position="2"/>
        <end position="70"/>
    </location>
</feature>
<dbReference type="InterPro" id="IPR003346">
    <property type="entry name" value="Transposase_20"/>
</dbReference>
<dbReference type="HOGENOM" id="CLU_1912377_0_0_2"/>
<accession>A0A0E3PK48</accession>
<dbReference type="PANTHER" id="PTHR33055">
    <property type="entry name" value="TRANSPOSASE FOR INSERTION SEQUENCE ELEMENT IS1111A"/>
    <property type="match status" value="1"/>
</dbReference>
<dbReference type="AlphaFoldDB" id="A0A0E3PK48"/>
<dbReference type="Pfam" id="PF02371">
    <property type="entry name" value="Transposase_20"/>
    <property type="match status" value="1"/>
</dbReference>
<name>A0A0E3PK48_9EURY</name>
<organism evidence="2 3">
    <name type="scientific">Methanosarcina siciliae C2J</name>
    <dbReference type="NCBI Taxonomy" id="1434118"/>
    <lineage>
        <taxon>Archaea</taxon>
        <taxon>Methanobacteriati</taxon>
        <taxon>Methanobacteriota</taxon>
        <taxon>Stenosarchaea group</taxon>
        <taxon>Methanomicrobia</taxon>
        <taxon>Methanosarcinales</taxon>
        <taxon>Methanosarcinaceae</taxon>
        <taxon>Methanosarcina</taxon>
    </lineage>
</organism>
<dbReference type="Proteomes" id="UP000033123">
    <property type="component" value="Chromosome"/>
</dbReference>
<dbReference type="STRING" id="1434118.MSSAC_0893"/>
<proteinExistence type="predicted"/>
<dbReference type="GO" id="GO:0004803">
    <property type="term" value="F:transposase activity"/>
    <property type="evidence" value="ECO:0007669"/>
    <property type="project" value="InterPro"/>
</dbReference>
<evidence type="ECO:0000313" key="2">
    <source>
        <dbReference type="EMBL" id="AKB35483.1"/>
    </source>
</evidence>